<dbReference type="InterPro" id="IPR038555">
    <property type="entry name" value="Zincin_1_sf"/>
</dbReference>
<gene>
    <name evidence="2" type="ORF">J2S63_003568</name>
</gene>
<evidence type="ECO:0008006" key="4">
    <source>
        <dbReference type="Google" id="ProtNLM"/>
    </source>
</evidence>
<name>A0ABU2C028_9ACTN</name>
<comment type="caution">
    <text evidence="2">The sequence shown here is derived from an EMBL/GenBank/DDBJ whole genome shotgun (WGS) entry which is preliminary data.</text>
</comment>
<dbReference type="EMBL" id="JAVDYG010000001">
    <property type="protein sequence ID" value="MDR7364015.1"/>
    <property type="molecule type" value="Genomic_DNA"/>
</dbReference>
<protein>
    <recommendedName>
        <fullName evidence="4">Metallopeptidase family protein</fullName>
    </recommendedName>
</protein>
<dbReference type="Proteomes" id="UP001183648">
    <property type="component" value="Unassembled WGS sequence"/>
</dbReference>
<reference evidence="2 3" key="1">
    <citation type="submission" date="2023-07" db="EMBL/GenBank/DDBJ databases">
        <title>Sequencing the genomes of 1000 actinobacteria strains.</title>
        <authorList>
            <person name="Klenk H.-P."/>
        </authorList>
    </citation>
    <scope>NUCLEOTIDE SEQUENCE [LARGE SCALE GENOMIC DNA]</scope>
    <source>
        <strain evidence="2 3">DSM 19426</strain>
    </source>
</reference>
<evidence type="ECO:0000256" key="1">
    <source>
        <dbReference type="SAM" id="MobiDB-lite"/>
    </source>
</evidence>
<dbReference type="Pfam" id="PF06262">
    <property type="entry name" value="Zincin_1"/>
    <property type="match status" value="1"/>
</dbReference>
<organism evidence="2 3">
    <name type="scientific">Nocardioides marmoribigeumensis</name>
    <dbReference type="NCBI Taxonomy" id="433649"/>
    <lineage>
        <taxon>Bacteria</taxon>
        <taxon>Bacillati</taxon>
        <taxon>Actinomycetota</taxon>
        <taxon>Actinomycetes</taxon>
        <taxon>Propionibacteriales</taxon>
        <taxon>Nocardioidaceae</taxon>
        <taxon>Nocardioides</taxon>
    </lineage>
</organism>
<dbReference type="CDD" id="cd12954">
    <property type="entry name" value="MMP_TTHA0227_like_1"/>
    <property type="match status" value="1"/>
</dbReference>
<evidence type="ECO:0000313" key="2">
    <source>
        <dbReference type="EMBL" id="MDR7364015.1"/>
    </source>
</evidence>
<dbReference type="Gene3D" id="3.30.2010.20">
    <property type="match status" value="1"/>
</dbReference>
<keyword evidence="3" id="KW-1185">Reference proteome</keyword>
<sequence length="160" mass="17715">MSPDGREESGRVDGARPRRGSGRDRRGRGMRGPAVLPGPLTPRGGPRRPSRRDRFDSQVLEVVEALEERWPEDLGSLELAVEEAPVLPEGWDESTVPLASVVRRGDTVRLVVFRRPIELRAATPEDLAALVLTVVVEQVAELLGRSPHEVDPRYDDPDDD</sequence>
<feature type="region of interest" description="Disordered" evidence="1">
    <location>
        <begin position="1"/>
        <end position="55"/>
    </location>
</feature>
<evidence type="ECO:0000313" key="3">
    <source>
        <dbReference type="Proteomes" id="UP001183648"/>
    </source>
</evidence>
<accession>A0ABU2C028</accession>
<dbReference type="RefSeq" id="WP_310305097.1">
    <property type="nucleotide sequence ID" value="NZ_BAAAPS010000005.1"/>
</dbReference>
<proteinExistence type="predicted"/>
<feature type="compositionally biased region" description="Basic and acidic residues" evidence="1">
    <location>
        <begin position="1"/>
        <end position="24"/>
    </location>
</feature>
<dbReference type="SUPFAM" id="SSF55486">
    <property type="entry name" value="Metalloproteases ('zincins'), catalytic domain"/>
    <property type="match status" value="1"/>
</dbReference>
<dbReference type="InterPro" id="IPR010428">
    <property type="entry name" value="Zincin_1"/>
</dbReference>